<reference evidence="2" key="2">
    <citation type="journal article" date="2022" name="Res Sq">
        <title>Comparative Genomics Reveals Insights into the Divergent Evolution of Astigmatic Mites and Household Pest Adaptations.</title>
        <authorList>
            <person name="Xiong Q."/>
            <person name="Wan A.T.-Y."/>
            <person name="Liu X.-Y."/>
            <person name="Fung C.S.-H."/>
            <person name="Xiao X."/>
            <person name="Malainual N."/>
            <person name="Hou J."/>
            <person name="Wang L."/>
            <person name="Wang M."/>
            <person name="Yang K."/>
            <person name="Cui Y."/>
            <person name="Leung E."/>
            <person name="Nong W."/>
            <person name="Shin S.-K."/>
            <person name="Au S."/>
            <person name="Jeong K.Y."/>
            <person name="Chew F.T."/>
            <person name="Hui J."/>
            <person name="Leung T.F."/>
            <person name="Tungtrongchitr A."/>
            <person name="Zhong N."/>
            <person name="Liu Z."/>
            <person name="Tsui S."/>
        </authorList>
    </citation>
    <scope>NUCLEOTIDE SEQUENCE</scope>
    <source>
        <strain evidence="2">Derf</strain>
        <tissue evidence="2">Whole organism</tissue>
    </source>
</reference>
<name>A0A922L831_DERFA</name>
<protein>
    <submittedName>
        <fullName evidence="2">Uncharacterized protein</fullName>
    </submittedName>
</protein>
<reference evidence="2" key="1">
    <citation type="submission" date="2013-05" db="EMBL/GenBank/DDBJ databases">
        <authorList>
            <person name="Yim A.K.Y."/>
            <person name="Chan T.F."/>
            <person name="Ji K.M."/>
            <person name="Liu X.Y."/>
            <person name="Zhou J.W."/>
            <person name="Li R.Q."/>
            <person name="Yang K.Y."/>
            <person name="Li J."/>
            <person name="Li M."/>
            <person name="Law P.T.W."/>
            <person name="Wu Y.L."/>
            <person name="Cai Z.L."/>
            <person name="Qin H."/>
            <person name="Bao Y."/>
            <person name="Leung R.K.K."/>
            <person name="Ng P.K.S."/>
            <person name="Zou J."/>
            <person name="Zhong X.J."/>
            <person name="Ran P.X."/>
            <person name="Zhong N.S."/>
            <person name="Liu Z.G."/>
            <person name="Tsui S.K.W."/>
        </authorList>
    </citation>
    <scope>NUCLEOTIDE SEQUENCE</scope>
    <source>
        <strain evidence="2">Derf</strain>
        <tissue evidence="2">Whole organism</tissue>
    </source>
</reference>
<comment type="caution">
    <text evidence="2">The sequence shown here is derived from an EMBL/GenBank/DDBJ whole genome shotgun (WGS) entry which is preliminary data.</text>
</comment>
<dbReference type="EMBL" id="ASGP02000002">
    <property type="protein sequence ID" value="KAH9521127.1"/>
    <property type="molecule type" value="Genomic_DNA"/>
</dbReference>
<dbReference type="Proteomes" id="UP000790347">
    <property type="component" value="Unassembled WGS sequence"/>
</dbReference>
<accession>A0A922L831</accession>
<evidence type="ECO:0000256" key="1">
    <source>
        <dbReference type="SAM" id="MobiDB-lite"/>
    </source>
</evidence>
<feature type="compositionally biased region" description="Basic residues" evidence="1">
    <location>
        <begin position="54"/>
        <end position="67"/>
    </location>
</feature>
<feature type="compositionally biased region" description="Polar residues" evidence="1">
    <location>
        <begin position="69"/>
        <end position="83"/>
    </location>
</feature>
<evidence type="ECO:0000313" key="2">
    <source>
        <dbReference type="EMBL" id="KAH9521127.1"/>
    </source>
</evidence>
<sequence>MYEIQLAQCLECQFAFAIVGGGDLPPSVNFFGMIGGGNDGDNPMGKGENFNSKKGQKKGVGSHHHYHSYQPSENQHRTISNFGSFPKRNF</sequence>
<keyword evidence="3" id="KW-1185">Reference proteome</keyword>
<dbReference type="AlphaFoldDB" id="A0A922L831"/>
<gene>
    <name evidence="2" type="ORF">DERF_004800</name>
</gene>
<organism evidence="2 3">
    <name type="scientific">Dermatophagoides farinae</name>
    <name type="common">American house dust mite</name>
    <dbReference type="NCBI Taxonomy" id="6954"/>
    <lineage>
        <taxon>Eukaryota</taxon>
        <taxon>Metazoa</taxon>
        <taxon>Ecdysozoa</taxon>
        <taxon>Arthropoda</taxon>
        <taxon>Chelicerata</taxon>
        <taxon>Arachnida</taxon>
        <taxon>Acari</taxon>
        <taxon>Acariformes</taxon>
        <taxon>Sarcoptiformes</taxon>
        <taxon>Astigmata</taxon>
        <taxon>Psoroptidia</taxon>
        <taxon>Analgoidea</taxon>
        <taxon>Pyroglyphidae</taxon>
        <taxon>Dermatophagoidinae</taxon>
        <taxon>Dermatophagoides</taxon>
    </lineage>
</organism>
<proteinExistence type="predicted"/>
<evidence type="ECO:0000313" key="3">
    <source>
        <dbReference type="Proteomes" id="UP000790347"/>
    </source>
</evidence>
<feature type="region of interest" description="Disordered" evidence="1">
    <location>
        <begin position="41"/>
        <end position="90"/>
    </location>
</feature>